<sequence>MGGWDVYCALCGGPLRNLYWDADDSPHTAYDPEIFPNEADPGLEWLRDLRLIGENPDTASESKVWLSGPASAEEYGSMSFINSAANPDAAMLDLESWDGESGFIRVYNSDGVDDPFCAPFHTRCKEVLCQYLGVSELNKEVFLESLKSLAEEGDGGRSLDIDYGDIYEHMDQYWWAKQGTEHFVSDPVEVQGLSEFYNQLPTRDTTGIESPLAFTTEGDPFGWLPADVLLVLISHCPSMSDVFSLRTASPAVANVQLGNGFWRKKLKTNMPWLWDFPEPTDSQIAHVDWKKVYHKLEWGSRPESQKKNKFHGLCNRRRIWETTCPVIAEAYLDFSAKRAEWGNPEAQVLKKVLFGYPTHISSGYRIVINRETATLLDHYFEISTTRPFLLISWSDHPRRFHDISVFRDESKLMARQQMIGSDMSDIVPVPDDDWITGFIFRSNTVTDEHGARKPHVLGLEILFAKQEPVKLGASKADNHRLFHAQQNHFIVGFKFYRGEDQSLTQIGLLEQPLTNMEDCSRVIDRWPRDHDTTSTLWAGDLLPRNLCKSRNPMGLSDSYTGYEYPTEWLMLGMSTEEQADITGISADSQLGGFELHFQNQPTRRMGPAFHAMKRFSIDGKGGERITQIQTRVAQSNQLAMMFVTNRGRCLSLGTSGSGYQPLKFVDENDPDASKIALCGIYGLWREYLGAKHLLTGFGAFGTSELPPFQGEIKPLMKDDNGNYWEPERPSSQLVETGPIYGSGSYEAAVPWSQQETVTKTLPSKGCVVSALDVDRPIAEVRVTLVHSNPKCPVAPIAAIQFTYLDGDKMAVGPDIFSNDSICRCCDEKTSLPEETKKVPHYRHEIWRPGDKKLTKLQIWPSETRGVAAIRLVAEGGADSPLWGYWGFETEGKECEGLNFAGEQGSAAVGLKVFFQGLERGNRGDDTVIIAFQGLAYT</sequence>
<proteinExistence type="predicted"/>
<gene>
    <name evidence="1" type="ORF">CLO192961_LOCUS339631</name>
</gene>
<name>A0ABY6USV2_BIOOC</name>
<organism evidence="1 2">
    <name type="scientific">Bionectria ochroleuca</name>
    <name type="common">Gliocladium roseum</name>
    <dbReference type="NCBI Taxonomy" id="29856"/>
    <lineage>
        <taxon>Eukaryota</taxon>
        <taxon>Fungi</taxon>
        <taxon>Dikarya</taxon>
        <taxon>Ascomycota</taxon>
        <taxon>Pezizomycotina</taxon>
        <taxon>Sordariomycetes</taxon>
        <taxon>Hypocreomycetidae</taxon>
        <taxon>Hypocreales</taxon>
        <taxon>Bionectriaceae</taxon>
        <taxon>Clonostachys</taxon>
    </lineage>
</organism>
<evidence type="ECO:0000313" key="2">
    <source>
        <dbReference type="Proteomes" id="UP000766486"/>
    </source>
</evidence>
<evidence type="ECO:0008006" key="3">
    <source>
        <dbReference type="Google" id="ProtNLM"/>
    </source>
</evidence>
<protein>
    <recommendedName>
        <fullName evidence="3">F-box domain-containing protein</fullName>
    </recommendedName>
</protein>
<reference evidence="1 2" key="1">
    <citation type="submission" date="2019-06" db="EMBL/GenBank/DDBJ databases">
        <authorList>
            <person name="Broberg M."/>
        </authorList>
    </citation>
    <scope>NUCLEOTIDE SEQUENCE [LARGE SCALE GENOMIC DNA]</scope>
</reference>
<keyword evidence="2" id="KW-1185">Reference proteome</keyword>
<dbReference type="InterPro" id="IPR036047">
    <property type="entry name" value="F-box-like_dom_sf"/>
</dbReference>
<dbReference type="SUPFAM" id="SSF81383">
    <property type="entry name" value="F-box domain"/>
    <property type="match status" value="1"/>
</dbReference>
<evidence type="ECO:0000313" key="1">
    <source>
        <dbReference type="EMBL" id="VUC33095.1"/>
    </source>
</evidence>
<comment type="caution">
    <text evidence="1">The sequence shown here is derived from an EMBL/GenBank/DDBJ whole genome shotgun (WGS) entry which is preliminary data.</text>
</comment>
<accession>A0ABY6USV2</accession>
<dbReference type="Proteomes" id="UP000766486">
    <property type="component" value="Unassembled WGS sequence"/>
</dbReference>
<dbReference type="EMBL" id="CABFNS010000856">
    <property type="protein sequence ID" value="VUC33095.1"/>
    <property type="molecule type" value="Genomic_DNA"/>
</dbReference>